<dbReference type="AlphaFoldDB" id="A0A0A6P4Y7"/>
<evidence type="ECO:0000313" key="3">
    <source>
        <dbReference type="Proteomes" id="UP000030428"/>
    </source>
</evidence>
<keyword evidence="3" id="KW-1185">Reference proteome</keyword>
<comment type="caution">
    <text evidence="2">The sequence shown here is derived from an EMBL/GenBank/DDBJ whole genome shotgun (WGS) entry which is preliminary data.</text>
</comment>
<feature type="transmembrane region" description="Helical" evidence="1">
    <location>
        <begin position="6"/>
        <end position="23"/>
    </location>
</feature>
<evidence type="ECO:0000313" key="2">
    <source>
        <dbReference type="EMBL" id="KHD10439.1"/>
    </source>
</evidence>
<protein>
    <submittedName>
        <fullName evidence="2">Uncharacterized protein</fullName>
    </submittedName>
</protein>
<keyword evidence="1" id="KW-0472">Membrane</keyword>
<keyword evidence="1" id="KW-0812">Transmembrane</keyword>
<accession>A0A0A6P4Y7</accession>
<sequence>MTPQQYIGYGALAIIALYLAYVVSTSLISLFVVLIEILVYGILLGVIIWFLRKQGFFEFLKKRL</sequence>
<feature type="transmembrane region" description="Helical" evidence="1">
    <location>
        <begin position="30"/>
        <end position="51"/>
    </location>
</feature>
<evidence type="ECO:0000256" key="1">
    <source>
        <dbReference type="SAM" id="Phobius"/>
    </source>
</evidence>
<name>A0A0A6P4Y7_9GAMM</name>
<dbReference type="Proteomes" id="UP000030428">
    <property type="component" value="Unassembled WGS sequence"/>
</dbReference>
<proteinExistence type="predicted"/>
<reference evidence="2 3" key="1">
    <citation type="journal article" date="2016" name="Front. Microbiol.">
        <title>Single-Cell (Meta-)Genomics of a Dimorphic Candidatus Thiomargarita nelsonii Reveals Genomic Plasticity.</title>
        <authorList>
            <person name="Flood B.E."/>
            <person name="Fliss P."/>
            <person name="Jones D.S."/>
            <person name="Dick G.J."/>
            <person name="Jain S."/>
            <person name="Kaster A.K."/>
            <person name="Winkel M."/>
            <person name="Mussmann M."/>
            <person name="Bailey J."/>
        </authorList>
    </citation>
    <scope>NUCLEOTIDE SEQUENCE [LARGE SCALE GENOMIC DNA]</scope>
    <source>
        <strain evidence="2">Hydrate Ridge</strain>
    </source>
</reference>
<keyword evidence="1" id="KW-1133">Transmembrane helix</keyword>
<organism evidence="2 3">
    <name type="scientific">Candidatus Thiomargarita nelsonii</name>
    <dbReference type="NCBI Taxonomy" id="1003181"/>
    <lineage>
        <taxon>Bacteria</taxon>
        <taxon>Pseudomonadati</taxon>
        <taxon>Pseudomonadota</taxon>
        <taxon>Gammaproteobacteria</taxon>
        <taxon>Thiotrichales</taxon>
        <taxon>Thiotrichaceae</taxon>
        <taxon>Thiomargarita</taxon>
    </lineage>
</organism>
<dbReference type="EMBL" id="JSZA02000009">
    <property type="protein sequence ID" value="KHD10439.1"/>
    <property type="molecule type" value="Genomic_DNA"/>
</dbReference>
<gene>
    <name evidence="2" type="ORF">PN36_03195</name>
</gene>